<protein>
    <submittedName>
        <fullName evidence="1">Uncharacterized protein</fullName>
    </submittedName>
</protein>
<gene>
    <name evidence="1" type="ORF">G9F26_003962</name>
</gene>
<accession>A0A750HYE8</accession>
<reference evidence="1" key="1">
    <citation type="journal article" date="2018" name="Genome Biol.">
        <title>SKESA: strategic k-mer extension for scrupulous assemblies.</title>
        <authorList>
            <person name="Souvorov A."/>
            <person name="Agarwala R."/>
            <person name="Lipman D.J."/>
        </authorList>
    </citation>
    <scope>NUCLEOTIDE SEQUENCE</scope>
    <source>
        <strain evidence="1">MA.CK_93/00002981</strain>
    </source>
</reference>
<organism evidence="1">
    <name type="scientific">Salmonella enterica</name>
    <name type="common">Salmonella choleraesuis</name>
    <dbReference type="NCBI Taxonomy" id="28901"/>
    <lineage>
        <taxon>Bacteria</taxon>
        <taxon>Pseudomonadati</taxon>
        <taxon>Pseudomonadota</taxon>
        <taxon>Gammaproteobacteria</taxon>
        <taxon>Enterobacterales</taxon>
        <taxon>Enterobacteriaceae</taxon>
        <taxon>Salmonella</taxon>
    </lineage>
</organism>
<evidence type="ECO:0000313" key="1">
    <source>
        <dbReference type="EMBL" id="HAF6279767.1"/>
    </source>
</evidence>
<comment type="caution">
    <text evidence="1">The sequence shown here is derived from an EMBL/GenBank/DDBJ whole genome shotgun (WGS) entry which is preliminary data.</text>
</comment>
<reference evidence="1" key="2">
    <citation type="submission" date="2020-02" db="EMBL/GenBank/DDBJ databases">
        <authorList>
            <consortium name="NCBI Pathogen Detection Project"/>
        </authorList>
    </citation>
    <scope>NUCLEOTIDE SEQUENCE</scope>
    <source>
        <strain evidence="1">MA.CK_93/00002981</strain>
    </source>
</reference>
<proteinExistence type="predicted"/>
<name>A0A750HYE8_SALER</name>
<dbReference type="EMBL" id="DAAVPZ010000028">
    <property type="protein sequence ID" value="HAF6279767.1"/>
    <property type="molecule type" value="Genomic_DNA"/>
</dbReference>
<dbReference type="AlphaFoldDB" id="A0A750HYE8"/>
<sequence length="145" mass="16585">MTDEMVDLYPYPIPDGFHPGTSFSGTFITAFIANADNLKLPEGHPQYEDKPKYAFSCAVPFENRKTQCREVQSVKFSCTEEDYRHLVSVRELLKFQSVHLVCVPDAWANSSTKYGIFYRYVPNSIRRFDGKPLIEHKGNVNSKPA</sequence>